<proteinExistence type="predicted"/>
<keyword evidence="3" id="KW-1185">Reference proteome</keyword>
<reference evidence="2 3" key="1">
    <citation type="journal article" date="2019" name="Commun. Biol.">
        <title>The bagworm genome reveals a unique fibroin gene that provides high tensile strength.</title>
        <authorList>
            <person name="Kono N."/>
            <person name="Nakamura H."/>
            <person name="Ohtoshi R."/>
            <person name="Tomita M."/>
            <person name="Numata K."/>
            <person name="Arakawa K."/>
        </authorList>
    </citation>
    <scope>NUCLEOTIDE SEQUENCE [LARGE SCALE GENOMIC DNA]</scope>
</reference>
<dbReference type="EMBL" id="BGZK01000005">
    <property type="protein sequence ID" value="GBP00207.1"/>
    <property type="molecule type" value="Genomic_DNA"/>
</dbReference>
<feature type="compositionally biased region" description="Low complexity" evidence="1">
    <location>
        <begin position="16"/>
        <end position="30"/>
    </location>
</feature>
<protein>
    <submittedName>
        <fullName evidence="2">Uncharacterized protein</fullName>
    </submittedName>
</protein>
<sequence>MHKSQTSTKLKRPQCARGWAGARGRASALRRGGKLSKTARHARLRDGVGPRTVGRKKIKAKYERTKPELLYYVVPINWLEGAVGGRTCARVAVDTRVLQAPNTLTRLSNGTPRMPAKYHTPLLPLPLFFPISSIKCPIPSQEAGNPDVNPLGLRVSMGGGDHLLSFGSLSRL</sequence>
<comment type="caution">
    <text evidence="2">The sequence shown here is derived from an EMBL/GenBank/DDBJ whole genome shotgun (WGS) entry which is preliminary data.</text>
</comment>
<organism evidence="2 3">
    <name type="scientific">Eumeta variegata</name>
    <name type="common">Bagworm moth</name>
    <name type="synonym">Eumeta japonica</name>
    <dbReference type="NCBI Taxonomy" id="151549"/>
    <lineage>
        <taxon>Eukaryota</taxon>
        <taxon>Metazoa</taxon>
        <taxon>Ecdysozoa</taxon>
        <taxon>Arthropoda</taxon>
        <taxon>Hexapoda</taxon>
        <taxon>Insecta</taxon>
        <taxon>Pterygota</taxon>
        <taxon>Neoptera</taxon>
        <taxon>Endopterygota</taxon>
        <taxon>Lepidoptera</taxon>
        <taxon>Glossata</taxon>
        <taxon>Ditrysia</taxon>
        <taxon>Tineoidea</taxon>
        <taxon>Psychidae</taxon>
        <taxon>Oiketicinae</taxon>
        <taxon>Eumeta</taxon>
    </lineage>
</organism>
<feature type="region of interest" description="Disordered" evidence="1">
    <location>
        <begin position="1"/>
        <end position="39"/>
    </location>
</feature>
<accession>A0A4C1SFQ5</accession>
<feature type="compositionally biased region" description="Basic residues" evidence="1">
    <location>
        <begin position="1"/>
        <end position="14"/>
    </location>
</feature>
<dbReference type="AlphaFoldDB" id="A0A4C1SFQ5"/>
<name>A0A4C1SFQ5_EUMVA</name>
<evidence type="ECO:0000256" key="1">
    <source>
        <dbReference type="SAM" id="MobiDB-lite"/>
    </source>
</evidence>
<evidence type="ECO:0000313" key="2">
    <source>
        <dbReference type="EMBL" id="GBP00207.1"/>
    </source>
</evidence>
<gene>
    <name evidence="2" type="ORF">EVAR_834_1</name>
</gene>
<dbReference type="Proteomes" id="UP000299102">
    <property type="component" value="Unassembled WGS sequence"/>
</dbReference>
<evidence type="ECO:0000313" key="3">
    <source>
        <dbReference type="Proteomes" id="UP000299102"/>
    </source>
</evidence>